<organism evidence="2 3">
    <name type="scientific">Scyliorhinus torazame</name>
    <name type="common">Cloudy catshark</name>
    <name type="synonym">Catulus torazame</name>
    <dbReference type="NCBI Taxonomy" id="75743"/>
    <lineage>
        <taxon>Eukaryota</taxon>
        <taxon>Metazoa</taxon>
        <taxon>Chordata</taxon>
        <taxon>Craniata</taxon>
        <taxon>Vertebrata</taxon>
        <taxon>Chondrichthyes</taxon>
        <taxon>Elasmobranchii</taxon>
        <taxon>Galeomorphii</taxon>
        <taxon>Galeoidea</taxon>
        <taxon>Carcharhiniformes</taxon>
        <taxon>Scyliorhinidae</taxon>
        <taxon>Scyliorhinus</taxon>
    </lineage>
</organism>
<protein>
    <submittedName>
        <fullName evidence="2">Uncharacterized protein</fullName>
    </submittedName>
</protein>
<sequence length="175" mass="20568">MQIIAELEELETQLEIEKACRENAEVFAVKLNKENRKLQRLSQALQPAWDTLPSDIAHLTLEDADPTADPDFRYQLQVTEFQGRISDLLEEKRQLVNKVQEMESRLVELVKQVEEEHAEKMDLRKALERQNKNLQQINTVSSMVSREYEELKEHLELEQSLRQLAESYAHQVKEL</sequence>
<dbReference type="AlphaFoldDB" id="A0A401Q9Y6"/>
<dbReference type="GO" id="GO:0044295">
    <property type="term" value="C:axonal growth cone"/>
    <property type="evidence" value="ECO:0007669"/>
    <property type="project" value="TreeGrafter"/>
</dbReference>
<evidence type="ECO:0000256" key="1">
    <source>
        <dbReference type="SAM" id="Coils"/>
    </source>
</evidence>
<reference evidence="2 3" key="1">
    <citation type="journal article" date="2018" name="Nat. Ecol. Evol.">
        <title>Shark genomes provide insights into elasmobranch evolution and the origin of vertebrates.</title>
        <authorList>
            <person name="Hara Y"/>
            <person name="Yamaguchi K"/>
            <person name="Onimaru K"/>
            <person name="Kadota M"/>
            <person name="Koyanagi M"/>
            <person name="Keeley SD"/>
            <person name="Tatsumi K"/>
            <person name="Tanaka K"/>
            <person name="Motone F"/>
            <person name="Kageyama Y"/>
            <person name="Nozu R"/>
            <person name="Adachi N"/>
            <person name="Nishimura O"/>
            <person name="Nakagawa R"/>
            <person name="Tanegashima C"/>
            <person name="Kiyatake I"/>
            <person name="Matsumoto R"/>
            <person name="Murakumo K"/>
            <person name="Nishida K"/>
            <person name="Terakita A"/>
            <person name="Kuratani S"/>
            <person name="Sato K"/>
            <person name="Hyodo S Kuraku.S."/>
        </authorList>
    </citation>
    <scope>NUCLEOTIDE SEQUENCE [LARGE SCALE GENOMIC DNA]</scope>
</reference>
<evidence type="ECO:0000313" key="2">
    <source>
        <dbReference type="EMBL" id="GCB82137.1"/>
    </source>
</evidence>
<dbReference type="InterPro" id="IPR024849">
    <property type="entry name" value="Shootin-1"/>
</dbReference>
<dbReference type="Proteomes" id="UP000288216">
    <property type="component" value="Unassembled WGS sequence"/>
</dbReference>
<accession>A0A401Q9Y6</accession>
<evidence type="ECO:0000313" key="3">
    <source>
        <dbReference type="Proteomes" id="UP000288216"/>
    </source>
</evidence>
<gene>
    <name evidence="2" type="ORF">scyTo_0021944</name>
</gene>
<dbReference type="GO" id="GO:0048812">
    <property type="term" value="P:neuron projection morphogenesis"/>
    <property type="evidence" value="ECO:0007669"/>
    <property type="project" value="TreeGrafter"/>
</dbReference>
<feature type="coiled-coil region" evidence="1">
    <location>
        <begin position="78"/>
        <end position="140"/>
    </location>
</feature>
<dbReference type="PANTHER" id="PTHR46606:SF1">
    <property type="entry name" value="SHOOTIN-1"/>
    <property type="match status" value="1"/>
</dbReference>
<dbReference type="EMBL" id="BFAA01020612">
    <property type="protein sequence ID" value="GCB82137.1"/>
    <property type="molecule type" value="Genomic_DNA"/>
</dbReference>
<keyword evidence="1" id="KW-0175">Coiled coil</keyword>
<dbReference type="STRING" id="75743.A0A401Q9Y6"/>
<dbReference type="GO" id="GO:0005737">
    <property type="term" value="C:cytoplasm"/>
    <property type="evidence" value="ECO:0007669"/>
    <property type="project" value="TreeGrafter"/>
</dbReference>
<name>A0A401Q9Y6_SCYTO</name>
<dbReference type="GO" id="GO:0031252">
    <property type="term" value="C:cell leading edge"/>
    <property type="evidence" value="ECO:0007669"/>
    <property type="project" value="TreeGrafter"/>
</dbReference>
<keyword evidence="3" id="KW-1185">Reference proteome</keyword>
<dbReference type="PANTHER" id="PTHR46606">
    <property type="entry name" value="SHOOTIN-1"/>
    <property type="match status" value="1"/>
</dbReference>
<dbReference type="GO" id="GO:2001224">
    <property type="term" value="P:positive regulation of neuron migration"/>
    <property type="evidence" value="ECO:0007669"/>
    <property type="project" value="TreeGrafter"/>
</dbReference>
<proteinExistence type="predicted"/>
<dbReference type="OrthoDB" id="6111338at2759"/>
<comment type="caution">
    <text evidence="2">The sequence shown here is derived from an EMBL/GenBank/DDBJ whole genome shotgun (WGS) entry which is preliminary data.</text>
</comment>